<name>A0A9N7YR93_PLEPL</name>
<reference evidence="1" key="1">
    <citation type="submission" date="2020-03" db="EMBL/GenBank/DDBJ databases">
        <authorList>
            <person name="Weist P."/>
        </authorList>
    </citation>
    <scope>NUCLEOTIDE SEQUENCE</scope>
</reference>
<proteinExistence type="predicted"/>
<protein>
    <submittedName>
        <fullName evidence="1">Uncharacterized protein</fullName>
    </submittedName>
</protein>
<comment type="caution">
    <text evidence="1">The sequence shown here is derived from an EMBL/GenBank/DDBJ whole genome shotgun (WGS) entry which is preliminary data.</text>
</comment>
<accession>A0A9N7YR93</accession>
<gene>
    <name evidence="1" type="ORF">PLEPLA_LOCUS21895</name>
</gene>
<dbReference type="Proteomes" id="UP001153269">
    <property type="component" value="Unassembled WGS sequence"/>
</dbReference>
<evidence type="ECO:0000313" key="1">
    <source>
        <dbReference type="EMBL" id="CAB1433804.1"/>
    </source>
</evidence>
<sequence length="77" mass="8692">MAAKFNGVLRVVKMARDMMRQQSGCVCGRGRVWFLAAADKAHLIAISPHHPFHKDLVCSPLRRQIIPSYTPIHVPCR</sequence>
<keyword evidence="2" id="KW-1185">Reference proteome</keyword>
<organism evidence="1 2">
    <name type="scientific">Pleuronectes platessa</name>
    <name type="common">European plaice</name>
    <dbReference type="NCBI Taxonomy" id="8262"/>
    <lineage>
        <taxon>Eukaryota</taxon>
        <taxon>Metazoa</taxon>
        <taxon>Chordata</taxon>
        <taxon>Craniata</taxon>
        <taxon>Vertebrata</taxon>
        <taxon>Euteleostomi</taxon>
        <taxon>Actinopterygii</taxon>
        <taxon>Neopterygii</taxon>
        <taxon>Teleostei</taxon>
        <taxon>Neoteleostei</taxon>
        <taxon>Acanthomorphata</taxon>
        <taxon>Carangaria</taxon>
        <taxon>Pleuronectiformes</taxon>
        <taxon>Pleuronectoidei</taxon>
        <taxon>Pleuronectidae</taxon>
        <taxon>Pleuronectes</taxon>
    </lineage>
</organism>
<dbReference type="EMBL" id="CADEAL010001600">
    <property type="protein sequence ID" value="CAB1433804.1"/>
    <property type="molecule type" value="Genomic_DNA"/>
</dbReference>
<dbReference type="AlphaFoldDB" id="A0A9N7YR93"/>
<evidence type="ECO:0000313" key="2">
    <source>
        <dbReference type="Proteomes" id="UP001153269"/>
    </source>
</evidence>